<proteinExistence type="predicted"/>
<accession>A0ACA9P2V6</accession>
<protein>
    <submittedName>
        <fullName evidence="1">6088_t:CDS:1</fullName>
    </submittedName>
</protein>
<feature type="non-terminal residue" evidence="1">
    <location>
        <position position="179"/>
    </location>
</feature>
<dbReference type="Proteomes" id="UP000789366">
    <property type="component" value="Unassembled WGS sequence"/>
</dbReference>
<reference evidence="1" key="1">
    <citation type="submission" date="2021-06" db="EMBL/GenBank/DDBJ databases">
        <authorList>
            <person name="Kallberg Y."/>
            <person name="Tangrot J."/>
            <person name="Rosling A."/>
        </authorList>
    </citation>
    <scope>NUCLEOTIDE SEQUENCE</scope>
    <source>
        <strain evidence="1">28 12/20/2015</strain>
    </source>
</reference>
<organism evidence="1 2">
    <name type="scientific">Cetraspora pellucida</name>
    <dbReference type="NCBI Taxonomy" id="1433469"/>
    <lineage>
        <taxon>Eukaryota</taxon>
        <taxon>Fungi</taxon>
        <taxon>Fungi incertae sedis</taxon>
        <taxon>Mucoromycota</taxon>
        <taxon>Glomeromycotina</taxon>
        <taxon>Glomeromycetes</taxon>
        <taxon>Diversisporales</taxon>
        <taxon>Gigasporaceae</taxon>
        <taxon>Cetraspora</taxon>
    </lineage>
</organism>
<evidence type="ECO:0000313" key="2">
    <source>
        <dbReference type="Proteomes" id="UP000789366"/>
    </source>
</evidence>
<sequence length="179" mass="20150">MEQHAKSKSFSNGDIKTDIKTEISSPHNGNKITTVICSPKLKYIATSSSTKEKRDFMIVVWPVIGDGNTLHPESSATFRQFINDDGAVNHKLRSVSDNRLVVVEYTSHNEPSIRVFAIHVYKDVRDTIMFLRQLQPITAFTTIMALRHSIRQCCTLDVSTLCKMSNVQDCPKSSKSMSK</sequence>
<comment type="caution">
    <text evidence="1">The sequence shown here is derived from an EMBL/GenBank/DDBJ whole genome shotgun (WGS) entry which is preliminary data.</text>
</comment>
<keyword evidence="2" id="KW-1185">Reference proteome</keyword>
<gene>
    <name evidence="1" type="ORF">SPELUC_LOCUS10686</name>
</gene>
<evidence type="ECO:0000313" key="1">
    <source>
        <dbReference type="EMBL" id="CAG8689771.1"/>
    </source>
</evidence>
<dbReference type="EMBL" id="CAJVPW010020580">
    <property type="protein sequence ID" value="CAG8689771.1"/>
    <property type="molecule type" value="Genomic_DNA"/>
</dbReference>
<name>A0ACA9P2V6_9GLOM</name>